<organism evidence="2 3">
    <name type="scientific">Paramecium octaurelia</name>
    <dbReference type="NCBI Taxonomy" id="43137"/>
    <lineage>
        <taxon>Eukaryota</taxon>
        <taxon>Sar</taxon>
        <taxon>Alveolata</taxon>
        <taxon>Ciliophora</taxon>
        <taxon>Intramacronucleata</taxon>
        <taxon>Oligohymenophorea</taxon>
        <taxon>Peniculida</taxon>
        <taxon>Parameciidae</taxon>
        <taxon>Paramecium</taxon>
    </lineage>
</organism>
<evidence type="ECO:0000313" key="3">
    <source>
        <dbReference type="Proteomes" id="UP000683925"/>
    </source>
</evidence>
<evidence type="ECO:0000256" key="1">
    <source>
        <dbReference type="SAM" id="Coils"/>
    </source>
</evidence>
<comment type="caution">
    <text evidence="2">The sequence shown here is derived from an EMBL/GenBank/DDBJ whole genome shotgun (WGS) entry which is preliminary data.</text>
</comment>
<keyword evidence="1" id="KW-0175">Coiled coil</keyword>
<dbReference type="OrthoDB" id="303776at2759"/>
<dbReference type="AlphaFoldDB" id="A0A8S1S7C9"/>
<evidence type="ECO:0000313" key="2">
    <source>
        <dbReference type="EMBL" id="CAD8135230.1"/>
    </source>
</evidence>
<gene>
    <name evidence="2" type="ORF">POCTA_138.1.T0060282</name>
</gene>
<dbReference type="OMA" id="ICNEEMQ"/>
<name>A0A8S1S7C9_PAROT</name>
<sequence>MAHQLGVIQETYQDDLQELVSIMESQNQIIDKRVPVLKKRRDLILGALKDFREGETKLQDSKLSCSTALFSSIHDDTDQIQKLQDEIALKDQQIQELKDLVETLHQKINRISICNEEMQFELQKQQQQQQQQAFQRGNKLSQSMIVPTLTTSTEKAQATLNKFVSPITTNSFKSIDSKEPVSKEDMRKMMRRISQQASASAYILAAKGDYTTLAAAQEELQSQKSIGSQKSLSNK</sequence>
<reference evidence="2" key="1">
    <citation type="submission" date="2021-01" db="EMBL/GenBank/DDBJ databases">
        <authorList>
            <consortium name="Genoscope - CEA"/>
            <person name="William W."/>
        </authorList>
    </citation>
    <scope>NUCLEOTIDE SEQUENCE</scope>
</reference>
<accession>A0A8S1S7C9</accession>
<dbReference type="Proteomes" id="UP000683925">
    <property type="component" value="Unassembled WGS sequence"/>
</dbReference>
<dbReference type="EMBL" id="CAJJDP010000005">
    <property type="protein sequence ID" value="CAD8135230.1"/>
    <property type="molecule type" value="Genomic_DNA"/>
</dbReference>
<feature type="coiled-coil region" evidence="1">
    <location>
        <begin position="73"/>
        <end position="107"/>
    </location>
</feature>
<protein>
    <submittedName>
        <fullName evidence="2">Uncharacterized protein</fullName>
    </submittedName>
</protein>
<keyword evidence="3" id="KW-1185">Reference proteome</keyword>
<proteinExistence type="predicted"/>